<reference evidence="1" key="1">
    <citation type="journal article" date="2020" name="Stud. Mycol.">
        <title>101 Dothideomycetes genomes: a test case for predicting lifestyles and emergence of pathogens.</title>
        <authorList>
            <person name="Haridas S."/>
            <person name="Albert R."/>
            <person name="Binder M."/>
            <person name="Bloem J."/>
            <person name="Labutti K."/>
            <person name="Salamov A."/>
            <person name="Andreopoulos B."/>
            <person name="Baker S."/>
            <person name="Barry K."/>
            <person name="Bills G."/>
            <person name="Bluhm B."/>
            <person name="Cannon C."/>
            <person name="Castanera R."/>
            <person name="Culley D."/>
            <person name="Daum C."/>
            <person name="Ezra D."/>
            <person name="Gonzalez J."/>
            <person name="Henrissat B."/>
            <person name="Kuo A."/>
            <person name="Liang C."/>
            <person name="Lipzen A."/>
            <person name="Lutzoni F."/>
            <person name="Magnuson J."/>
            <person name="Mondo S."/>
            <person name="Nolan M."/>
            <person name="Ohm R."/>
            <person name="Pangilinan J."/>
            <person name="Park H.-J."/>
            <person name="Ramirez L."/>
            <person name="Alfaro M."/>
            <person name="Sun H."/>
            <person name="Tritt A."/>
            <person name="Yoshinaga Y."/>
            <person name="Zwiers L.-H."/>
            <person name="Turgeon B."/>
            <person name="Goodwin S."/>
            <person name="Spatafora J."/>
            <person name="Crous P."/>
            <person name="Grigoriev I."/>
        </authorList>
    </citation>
    <scope>NUCLEOTIDE SEQUENCE</scope>
    <source>
        <strain evidence="1">CBS 123094</strain>
    </source>
</reference>
<accession>A0A6A5WLL0</accession>
<name>A0A6A5WLL0_9PLEO</name>
<evidence type="ECO:0000313" key="2">
    <source>
        <dbReference type="Proteomes" id="UP000799779"/>
    </source>
</evidence>
<evidence type="ECO:0000313" key="1">
    <source>
        <dbReference type="EMBL" id="KAF1999975.1"/>
    </source>
</evidence>
<sequence length="158" mass="16548">MAEVGGGQRADICSVSEQTNAPKTCMVPGGSNCQKKGKSRAAEQPLDSGAVEDAWLAPGRAPPHRGTSSPCVEGVFLETAAAQCTCGQWRGRLRCDGRCAVGGGRLGCGNMRQEPTWSERAGCMRPIRRLCSCGPEYCDRGITRCGIGRGGEGPCVQS</sequence>
<dbReference type="EMBL" id="ML977592">
    <property type="protein sequence ID" value="KAF1999975.1"/>
    <property type="molecule type" value="Genomic_DNA"/>
</dbReference>
<dbReference type="Proteomes" id="UP000799779">
    <property type="component" value="Unassembled WGS sequence"/>
</dbReference>
<proteinExistence type="predicted"/>
<organism evidence="1 2">
    <name type="scientific">Amniculicola lignicola CBS 123094</name>
    <dbReference type="NCBI Taxonomy" id="1392246"/>
    <lineage>
        <taxon>Eukaryota</taxon>
        <taxon>Fungi</taxon>
        <taxon>Dikarya</taxon>
        <taxon>Ascomycota</taxon>
        <taxon>Pezizomycotina</taxon>
        <taxon>Dothideomycetes</taxon>
        <taxon>Pleosporomycetidae</taxon>
        <taxon>Pleosporales</taxon>
        <taxon>Amniculicolaceae</taxon>
        <taxon>Amniculicola</taxon>
    </lineage>
</organism>
<protein>
    <submittedName>
        <fullName evidence="1">Uncharacterized protein</fullName>
    </submittedName>
</protein>
<dbReference type="AlphaFoldDB" id="A0A6A5WLL0"/>
<keyword evidence="2" id="KW-1185">Reference proteome</keyword>
<gene>
    <name evidence="1" type="ORF">P154DRAFT_212376</name>
</gene>